<gene>
    <name evidence="1" type="ORF">A9J31_11840</name>
</gene>
<organism evidence="1 2">
    <name type="scientific">Acinetobacter gandensis</name>
    <dbReference type="NCBI Taxonomy" id="1443941"/>
    <lineage>
        <taxon>Bacteria</taxon>
        <taxon>Pseudomonadati</taxon>
        <taxon>Pseudomonadota</taxon>
        <taxon>Gammaproteobacteria</taxon>
        <taxon>Moraxellales</taxon>
        <taxon>Moraxellaceae</taxon>
        <taxon>Acinetobacter</taxon>
    </lineage>
</organism>
<dbReference type="AlphaFoldDB" id="A0A1A7RE48"/>
<protein>
    <submittedName>
        <fullName evidence="1">Uncharacterized protein</fullName>
    </submittedName>
</protein>
<keyword evidence="2" id="KW-1185">Reference proteome</keyword>
<name>A0A1A7RE48_9GAMM</name>
<evidence type="ECO:0000313" key="2">
    <source>
        <dbReference type="Proteomes" id="UP000185753"/>
    </source>
</evidence>
<dbReference type="Proteomes" id="UP000185753">
    <property type="component" value="Unassembled WGS sequence"/>
</dbReference>
<sequence length="100" mass="11442">MMRKNHITVMRLNDDYSISVGHSHAKNTLSFLKVDHHLAVSAREGLFRDANDLVIQFKQGNLLRIGYQLTGADTVQYSELSLIGFNDAFEDMQAQFKQNR</sequence>
<proteinExistence type="predicted"/>
<reference evidence="2" key="1">
    <citation type="submission" date="2016-06" db="EMBL/GenBank/DDBJ databases">
        <authorList>
            <person name="Radolfova-Krizova L."/>
            <person name="Nemec A."/>
        </authorList>
    </citation>
    <scope>NUCLEOTIDE SEQUENCE [LARGE SCALE GENOMIC DNA]</scope>
    <source>
        <strain evidence="2">ANC 4275</strain>
    </source>
</reference>
<dbReference type="RefSeq" id="WP_067762163.1">
    <property type="nucleotide sequence ID" value="NZ_LZDS01000003.1"/>
</dbReference>
<accession>A0A1A7RE48</accession>
<comment type="caution">
    <text evidence="1">The sequence shown here is derived from an EMBL/GenBank/DDBJ whole genome shotgun (WGS) entry which is preliminary data.</text>
</comment>
<evidence type="ECO:0000313" key="1">
    <source>
        <dbReference type="EMBL" id="OBX29799.1"/>
    </source>
</evidence>
<dbReference type="EMBL" id="LZDS01000003">
    <property type="protein sequence ID" value="OBX29799.1"/>
    <property type="molecule type" value="Genomic_DNA"/>
</dbReference>